<protein>
    <recommendedName>
        <fullName evidence="9">Dynein light chain Tctex-type 1</fullName>
    </recommendedName>
</protein>
<dbReference type="Proteomes" id="UP000323011">
    <property type="component" value="Unassembled WGS sequence"/>
</dbReference>
<proteinExistence type="predicted"/>
<accession>A0A5A8C7Z7</accession>
<keyword evidence="6" id="KW-1185">Reference proteome</keyword>
<comment type="caution">
    <text evidence="1">The sequence shown here is derived from an EMBL/GenBank/DDBJ whole genome shotgun (WGS) entry which is preliminary data.</text>
</comment>
<evidence type="ECO:0008006" key="9">
    <source>
        <dbReference type="Google" id="ProtNLM"/>
    </source>
</evidence>
<dbReference type="GO" id="GO:0007018">
    <property type="term" value="P:microtubule-based movement"/>
    <property type="evidence" value="ECO:0007669"/>
    <property type="project" value="TreeGrafter"/>
</dbReference>
<dbReference type="PANTHER" id="PTHR21255">
    <property type="entry name" value="T-COMPLEX-ASSOCIATED-TESTIS-EXPRESSED 1/ DYNEIN LIGHT CHAIN"/>
    <property type="match status" value="1"/>
</dbReference>
<dbReference type="GO" id="GO:0005737">
    <property type="term" value="C:cytoplasm"/>
    <property type="evidence" value="ECO:0007669"/>
    <property type="project" value="TreeGrafter"/>
</dbReference>
<dbReference type="Proteomes" id="UP000322899">
    <property type="component" value="Unassembled WGS sequence"/>
</dbReference>
<dbReference type="OMA" id="NIVTCAV"/>
<evidence type="ECO:0000313" key="4">
    <source>
        <dbReference type="EMBL" id="KAA0172937.1"/>
    </source>
</evidence>
<dbReference type="InterPro" id="IPR038586">
    <property type="entry name" value="Tctex-1-like_sf"/>
</dbReference>
<gene>
    <name evidence="4" type="ORF">FNF27_05574</name>
    <name evidence="3" type="ORF">FNF28_03739</name>
    <name evidence="1" type="ORF">FNF29_06113</name>
    <name evidence="2" type="ORF">FNF31_05698</name>
</gene>
<dbReference type="GO" id="GO:0045505">
    <property type="term" value="F:dynein intermediate chain binding"/>
    <property type="evidence" value="ECO:0007669"/>
    <property type="project" value="TreeGrafter"/>
</dbReference>
<evidence type="ECO:0000313" key="3">
    <source>
        <dbReference type="EMBL" id="KAA0164678.1"/>
    </source>
</evidence>
<dbReference type="AlphaFoldDB" id="A0A5A8C7Z7"/>
<dbReference type="EMBL" id="VLTO01000040">
    <property type="protein sequence ID" value="KAA0172937.1"/>
    <property type="molecule type" value="Genomic_DNA"/>
</dbReference>
<evidence type="ECO:0000313" key="6">
    <source>
        <dbReference type="Proteomes" id="UP000323011"/>
    </source>
</evidence>
<evidence type="ECO:0000313" key="1">
    <source>
        <dbReference type="EMBL" id="KAA0149226.1"/>
    </source>
</evidence>
<sequence>MDDIGGGGDESAFVNEEVEGVVGKIVHDELNEKEWEEDKVAGWMTSITEKSTEALADLGKPFKYLVTCVIMQDTGAGVSSTPVASFDGVSDGLVAITWPTEKARETASMYCIVTVCGMALFSR</sequence>
<dbReference type="Proteomes" id="UP000324907">
    <property type="component" value="Unassembled WGS sequence"/>
</dbReference>
<dbReference type="PANTHER" id="PTHR21255:SF4">
    <property type="entry name" value="DYNEIN LIGHT CHAIN TCTEX-TYPE"/>
    <property type="match status" value="1"/>
</dbReference>
<dbReference type="OrthoDB" id="10059120at2759"/>
<dbReference type="Proteomes" id="UP000325113">
    <property type="component" value="Unassembled WGS sequence"/>
</dbReference>
<dbReference type="InterPro" id="IPR005334">
    <property type="entry name" value="Tctex-1-like"/>
</dbReference>
<evidence type="ECO:0000313" key="2">
    <source>
        <dbReference type="EMBL" id="KAA0157885.1"/>
    </source>
</evidence>
<evidence type="ECO:0000313" key="8">
    <source>
        <dbReference type="Proteomes" id="UP000325113"/>
    </source>
</evidence>
<evidence type="ECO:0000313" key="7">
    <source>
        <dbReference type="Proteomes" id="UP000324907"/>
    </source>
</evidence>
<reference evidence="5 6" key="1">
    <citation type="submission" date="2019-07" db="EMBL/GenBank/DDBJ databases">
        <title>Genomes of Cafeteria roenbergensis.</title>
        <authorList>
            <person name="Fischer M.G."/>
            <person name="Hackl T."/>
            <person name="Roman M."/>
        </authorList>
    </citation>
    <scope>NUCLEOTIDE SEQUENCE [LARGE SCALE GENOMIC DNA]</scope>
    <source>
        <strain evidence="1 6">BVI</strain>
        <strain evidence="2 8">Cflag</strain>
        <strain evidence="4 5">E4-10P</strain>
        <strain evidence="3 7">RCC970-E3</strain>
    </source>
</reference>
<dbReference type="CDD" id="cd21455">
    <property type="entry name" value="DLC-like_DYNLT1_DYNLT3"/>
    <property type="match status" value="1"/>
</dbReference>
<dbReference type="Gene3D" id="3.30.1140.40">
    <property type="entry name" value="Tctex-1"/>
    <property type="match status" value="1"/>
</dbReference>
<name>A0A5A8C7Z7_CAFRO</name>
<dbReference type="EMBL" id="VLTN01000045">
    <property type="protein sequence ID" value="KAA0149226.1"/>
    <property type="molecule type" value="Genomic_DNA"/>
</dbReference>
<dbReference type="EMBL" id="VLTL01000053">
    <property type="protein sequence ID" value="KAA0164678.1"/>
    <property type="molecule type" value="Genomic_DNA"/>
</dbReference>
<dbReference type="EMBL" id="VLTM01000075">
    <property type="protein sequence ID" value="KAA0157885.1"/>
    <property type="molecule type" value="Genomic_DNA"/>
</dbReference>
<organism evidence="1 6">
    <name type="scientific">Cafeteria roenbergensis</name>
    <name type="common">Marine flagellate</name>
    <dbReference type="NCBI Taxonomy" id="33653"/>
    <lineage>
        <taxon>Eukaryota</taxon>
        <taxon>Sar</taxon>
        <taxon>Stramenopiles</taxon>
        <taxon>Bigyra</taxon>
        <taxon>Opalozoa</taxon>
        <taxon>Bicosoecida</taxon>
        <taxon>Cafeteriaceae</taxon>
        <taxon>Cafeteria</taxon>
    </lineage>
</organism>
<dbReference type="Pfam" id="PF03645">
    <property type="entry name" value="Tctex-1"/>
    <property type="match status" value="1"/>
</dbReference>
<dbReference type="GO" id="GO:0005868">
    <property type="term" value="C:cytoplasmic dynein complex"/>
    <property type="evidence" value="ECO:0007669"/>
    <property type="project" value="TreeGrafter"/>
</dbReference>
<evidence type="ECO:0000313" key="5">
    <source>
        <dbReference type="Proteomes" id="UP000322899"/>
    </source>
</evidence>